<evidence type="ECO:0000313" key="2">
    <source>
        <dbReference type="EMBL" id="ALU28793.1"/>
    </source>
</evidence>
<dbReference type="Gene3D" id="3.10.20.30">
    <property type="match status" value="1"/>
</dbReference>
<proteinExistence type="predicted"/>
<feature type="domain" description="TGS" evidence="1">
    <location>
        <begin position="285"/>
        <end position="359"/>
    </location>
</feature>
<organism evidence="2 3">
    <name type="scientific">Sulfolobus acidocaldarius</name>
    <dbReference type="NCBI Taxonomy" id="2285"/>
    <lineage>
        <taxon>Archaea</taxon>
        <taxon>Thermoproteota</taxon>
        <taxon>Thermoprotei</taxon>
        <taxon>Sulfolobales</taxon>
        <taxon>Sulfolobaceae</taxon>
        <taxon>Sulfolobus</taxon>
    </lineage>
</organism>
<dbReference type="EMBL" id="CP013694">
    <property type="protein sequence ID" value="ALU28793.1"/>
    <property type="molecule type" value="Genomic_DNA"/>
</dbReference>
<dbReference type="RefSeq" id="WP_011277821.1">
    <property type="nucleotide sequence ID" value="NZ_BHWZ01000001.1"/>
</dbReference>
<sequence length="360" mass="40983">MVTNLPAEAKAKWIKYMDAKTPEEKIRALQEFLSAIPKHKGTENLVYWAKRRLAELKDEAELERRKSSSVKRGLQFFIEKEGAGQVVLLGDHELKNRLMRELTNVKIDPRDLPVPGMMKYLDVQIQLVNTPPLIFEAKSLIGRVLGLTKNSDGILIVVKDKEEYKSIRDNLENNGIFLRKPKGKVIIDRTRYGRLGIRIVNMGKLVNTNEDDVRRYLEGFGIRNALVKIIGEVTLDDIEREVFGTSLYKPAIIVSNEEFTTEEGILVIRINDTDRLREAIFKILDVIRVYTKEPKDKPSMEPLIVKRGTTVVEVARKLHNELAEGFGYARVWGKSVKFPGQKVGADHVLEDGDIVEIHSA</sequence>
<accession>A0A0U3GJF9</accession>
<name>A0A0U3GJF9_9CREN</name>
<reference evidence="2 3" key="1">
    <citation type="submission" date="2015-12" db="EMBL/GenBank/DDBJ databases">
        <title>A stable core within a dynamic pangenome in Sulfolobus acidocaldarius.</title>
        <authorList>
            <person name="Anderson R."/>
            <person name="Kouris A."/>
            <person name="Seward C."/>
            <person name="Campbell K."/>
            <person name="Whitaker R."/>
        </authorList>
    </citation>
    <scope>NUCLEOTIDE SEQUENCE [LARGE SCALE GENOMIC DNA]</scope>
    <source>
        <strain evidence="2 3">GG12-C01-09</strain>
    </source>
</reference>
<evidence type="ECO:0000313" key="3">
    <source>
        <dbReference type="Proteomes" id="UP000065473"/>
    </source>
</evidence>
<protein>
    <submittedName>
        <fullName evidence="2">GTP-binding protein</fullName>
    </submittedName>
</protein>
<dbReference type="GO" id="GO:0003924">
    <property type="term" value="F:GTPase activity"/>
    <property type="evidence" value="ECO:0007669"/>
    <property type="project" value="InterPro"/>
</dbReference>
<dbReference type="PROSITE" id="PS51880">
    <property type="entry name" value="TGS"/>
    <property type="match status" value="1"/>
</dbReference>
<dbReference type="AlphaFoldDB" id="A0A0U3GJF9"/>
<dbReference type="InterPro" id="IPR012676">
    <property type="entry name" value="TGS-like"/>
</dbReference>
<dbReference type="InterPro" id="IPR004095">
    <property type="entry name" value="TGS"/>
</dbReference>
<dbReference type="InterPro" id="IPR045001">
    <property type="entry name" value="DRG"/>
</dbReference>
<dbReference type="GeneID" id="14551468"/>
<dbReference type="Proteomes" id="UP000065473">
    <property type="component" value="Chromosome"/>
</dbReference>
<gene>
    <name evidence="2" type="ORF">ATY89_01660</name>
</gene>
<dbReference type="PANTHER" id="PTHR43127">
    <property type="entry name" value="DEVELOPMENTALLY-REGULATED GTP-BINDING PROTEIN 2"/>
    <property type="match status" value="1"/>
</dbReference>
<dbReference type="SUPFAM" id="SSF81271">
    <property type="entry name" value="TGS-like"/>
    <property type="match status" value="1"/>
</dbReference>
<dbReference type="OMA" id="SAKHPGQ"/>
<dbReference type="Gene3D" id="6.10.140.1070">
    <property type="match status" value="1"/>
</dbReference>
<evidence type="ECO:0000259" key="1">
    <source>
        <dbReference type="PROSITE" id="PS51880"/>
    </source>
</evidence>
<dbReference type="Pfam" id="PF02824">
    <property type="entry name" value="TGS"/>
    <property type="match status" value="1"/>
</dbReference>
<dbReference type="InterPro" id="IPR012675">
    <property type="entry name" value="Beta-grasp_dom_sf"/>
</dbReference>
<dbReference type="GO" id="GO:0005525">
    <property type="term" value="F:GTP binding"/>
    <property type="evidence" value="ECO:0007669"/>
    <property type="project" value="InterPro"/>
</dbReference>
<dbReference type="CDD" id="cd01666">
    <property type="entry name" value="TGS_DRG"/>
    <property type="match status" value="1"/>
</dbReference>